<dbReference type="EMBL" id="CARXXK010000002">
    <property type="protein sequence ID" value="CAI6352800.1"/>
    <property type="molecule type" value="Genomic_DNA"/>
</dbReference>
<dbReference type="AlphaFoldDB" id="A0AAV0WA78"/>
<proteinExistence type="predicted"/>
<protein>
    <submittedName>
        <fullName evidence="2">Uncharacterized protein</fullName>
    </submittedName>
</protein>
<evidence type="ECO:0000313" key="2">
    <source>
        <dbReference type="EMBL" id="CAI6352800.1"/>
    </source>
</evidence>
<gene>
    <name evidence="2" type="ORF">MEUPH1_LOCUS8999</name>
</gene>
<name>A0AAV0WA78_9HEMI</name>
<comment type="caution">
    <text evidence="2">The sequence shown here is derived from an EMBL/GenBank/DDBJ whole genome shotgun (WGS) entry which is preliminary data.</text>
</comment>
<dbReference type="Proteomes" id="UP001160148">
    <property type="component" value="Unassembled WGS sequence"/>
</dbReference>
<organism evidence="2 3">
    <name type="scientific">Macrosiphum euphorbiae</name>
    <name type="common">potato aphid</name>
    <dbReference type="NCBI Taxonomy" id="13131"/>
    <lineage>
        <taxon>Eukaryota</taxon>
        <taxon>Metazoa</taxon>
        <taxon>Ecdysozoa</taxon>
        <taxon>Arthropoda</taxon>
        <taxon>Hexapoda</taxon>
        <taxon>Insecta</taxon>
        <taxon>Pterygota</taxon>
        <taxon>Neoptera</taxon>
        <taxon>Paraneoptera</taxon>
        <taxon>Hemiptera</taxon>
        <taxon>Sternorrhyncha</taxon>
        <taxon>Aphidomorpha</taxon>
        <taxon>Aphidoidea</taxon>
        <taxon>Aphididae</taxon>
        <taxon>Macrosiphini</taxon>
        <taxon>Macrosiphum</taxon>
    </lineage>
</organism>
<evidence type="ECO:0000256" key="1">
    <source>
        <dbReference type="SAM" id="MobiDB-lite"/>
    </source>
</evidence>
<evidence type="ECO:0000313" key="3">
    <source>
        <dbReference type="Proteomes" id="UP001160148"/>
    </source>
</evidence>
<feature type="region of interest" description="Disordered" evidence="1">
    <location>
        <begin position="15"/>
        <end position="50"/>
    </location>
</feature>
<accession>A0AAV0WA78</accession>
<feature type="compositionally biased region" description="Acidic residues" evidence="1">
    <location>
        <begin position="17"/>
        <end position="47"/>
    </location>
</feature>
<sequence>MAKIMTVNDIENNFIDSSDEVDNDIPDINNEDVEDDDSQKDSDDEYLNDGTSIANEDIENELFFDLFNTGKFIIRI</sequence>
<reference evidence="2 3" key="1">
    <citation type="submission" date="2023-01" db="EMBL/GenBank/DDBJ databases">
        <authorList>
            <person name="Whitehead M."/>
        </authorList>
    </citation>
    <scope>NUCLEOTIDE SEQUENCE [LARGE SCALE GENOMIC DNA]</scope>
</reference>
<keyword evidence="3" id="KW-1185">Reference proteome</keyword>